<dbReference type="InterPro" id="IPR017938">
    <property type="entry name" value="Riboflavin_synthase-like_b-brl"/>
</dbReference>
<evidence type="ECO:0000256" key="5">
    <source>
        <dbReference type="ARBA" id="ARBA00023002"/>
    </source>
</evidence>
<feature type="binding site" evidence="7">
    <location>
        <position position="166"/>
    </location>
    <ligand>
        <name>FAD</name>
        <dbReference type="ChEBI" id="CHEBI:57692"/>
    </ligand>
</feature>
<evidence type="ECO:0000313" key="10">
    <source>
        <dbReference type="EMBL" id="KAK3711951.1"/>
    </source>
</evidence>
<evidence type="ECO:0000256" key="2">
    <source>
        <dbReference type="ARBA" id="ARBA00006105"/>
    </source>
</evidence>
<dbReference type="Pfam" id="PF00970">
    <property type="entry name" value="FAD_binding_6"/>
    <property type="match status" value="1"/>
</dbReference>
<dbReference type="PANTHER" id="PTHR19370">
    <property type="entry name" value="NADH-CYTOCHROME B5 REDUCTASE"/>
    <property type="match status" value="1"/>
</dbReference>
<evidence type="ECO:0000256" key="1">
    <source>
        <dbReference type="ARBA" id="ARBA00001974"/>
    </source>
</evidence>
<keyword evidence="4 7" id="KW-0274">FAD</keyword>
<dbReference type="Pfam" id="PF09791">
    <property type="entry name" value="Oxidored-like"/>
    <property type="match status" value="1"/>
</dbReference>
<keyword evidence="5 8" id="KW-0560">Oxidoreductase</keyword>
<reference evidence="10" key="1">
    <citation type="journal article" date="2023" name="G3 (Bethesda)">
        <title>A reference genome for the long-term kleptoplast-retaining sea slug Elysia crispata morphotype clarki.</title>
        <authorList>
            <person name="Eastman K.E."/>
            <person name="Pendleton A.L."/>
            <person name="Shaikh M.A."/>
            <person name="Suttiyut T."/>
            <person name="Ogas R."/>
            <person name="Tomko P."/>
            <person name="Gavelis G."/>
            <person name="Widhalm J.R."/>
            <person name="Wisecaver J.H."/>
        </authorList>
    </citation>
    <scope>NUCLEOTIDE SEQUENCE</scope>
    <source>
        <strain evidence="10">ECLA1</strain>
    </source>
</reference>
<dbReference type="InterPro" id="IPR001433">
    <property type="entry name" value="OxRdtase_FAD/NAD-bd"/>
</dbReference>
<dbReference type="PANTHER" id="PTHR19370:SF184">
    <property type="entry name" value="NADH-CYTOCHROME B5 REDUCTASE-LIKE"/>
    <property type="match status" value="1"/>
</dbReference>
<keyword evidence="3 7" id="KW-0285">Flavoprotein</keyword>
<sequence length="329" mass="37745">MNERVTSLDHGPIAELDARTIGSQIFPPAPERPLDSDCCGGGCTPCVMDIYQQELELWQEECAHIMSGEAENKTQDVANKEEILCPKVYKKYRIINIINEATDIVRIRCQLPLRRSLGLSLGQHIIIRFFDENGIPLTRQYTPISPLTCKGFFELLIKIYSDGRASQIVKSWRVGDSIEIRGPVGQFDYTPNKYHKILMLCAGTGVAPMCQVIHAILADEEDDTYLRLIYAARDYSCLLAREEITEWRYFWNFSCLFILSQEPESTPWQYKHGEKVQQGRLTEEIIRQELRSSQLDKVLVLVCGTRSFDEYVLTGLREIGISEDNIHRF</sequence>
<dbReference type="Gene3D" id="3.40.50.80">
    <property type="entry name" value="Nucleotide-binding domain of ferredoxin-NADP reductase (FNR) module"/>
    <property type="match status" value="1"/>
</dbReference>
<comment type="caution">
    <text evidence="10">The sequence shown here is derived from an EMBL/GenBank/DDBJ whole genome shotgun (WGS) entry which is preliminary data.</text>
</comment>
<evidence type="ECO:0000256" key="4">
    <source>
        <dbReference type="ARBA" id="ARBA00022827"/>
    </source>
</evidence>
<feature type="domain" description="FAD-binding FR-type" evidence="9">
    <location>
        <begin position="87"/>
        <end position="190"/>
    </location>
</feature>
<dbReference type="EC" id="1.6.2.2" evidence="8"/>
<dbReference type="AlphaFoldDB" id="A0AAE1CM97"/>
<dbReference type="PRINTS" id="PR00406">
    <property type="entry name" value="CYTB5RDTASE"/>
</dbReference>
<dbReference type="SUPFAM" id="SSF52343">
    <property type="entry name" value="Ferredoxin reductase-like, C-terminal NADP-linked domain"/>
    <property type="match status" value="1"/>
</dbReference>
<dbReference type="InterPro" id="IPR001834">
    <property type="entry name" value="CBR-like"/>
</dbReference>
<feature type="binding site" evidence="7">
    <location>
        <position position="156"/>
    </location>
    <ligand>
        <name>FAD</name>
        <dbReference type="ChEBI" id="CHEBI:57692"/>
    </ligand>
</feature>
<dbReference type="InterPro" id="IPR039261">
    <property type="entry name" value="FNR_nucleotide-bd"/>
</dbReference>
<evidence type="ECO:0000259" key="9">
    <source>
        <dbReference type="PROSITE" id="PS51384"/>
    </source>
</evidence>
<evidence type="ECO:0000313" key="11">
    <source>
        <dbReference type="Proteomes" id="UP001283361"/>
    </source>
</evidence>
<dbReference type="Pfam" id="PF00175">
    <property type="entry name" value="NAD_binding_1"/>
    <property type="match status" value="1"/>
</dbReference>
<keyword evidence="6 8" id="KW-0520">NAD</keyword>
<dbReference type="InterPro" id="IPR017927">
    <property type="entry name" value="FAD-bd_FR_type"/>
</dbReference>
<dbReference type="Gene3D" id="2.40.30.10">
    <property type="entry name" value="Translation factors"/>
    <property type="match status" value="1"/>
</dbReference>
<keyword evidence="11" id="KW-1185">Reference proteome</keyword>
<proteinExistence type="inferred from homology"/>
<dbReference type="PRINTS" id="PR00371">
    <property type="entry name" value="FPNCR"/>
</dbReference>
<name>A0AAE1CM97_9GAST</name>
<evidence type="ECO:0000256" key="3">
    <source>
        <dbReference type="ARBA" id="ARBA00022630"/>
    </source>
</evidence>
<dbReference type="CDD" id="cd06183">
    <property type="entry name" value="cyt_b5_reduct_like"/>
    <property type="match status" value="1"/>
</dbReference>
<dbReference type="InterPro" id="IPR019180">
    <property type="entry name" value="Oxidoreductase-like_N"/>
</dbReference>
<dbReference type="GO" id="GO:0090524">
    <property type="term" value="F:cytochrome-b5 reductase activity, acting on NADH"/>
    <property type="evidence" value="ECO:0007669"/>
    <property type="project" value="UniProtKB-EC"/>
</dbReference>
<accession>A0AAE1CM97</accession>
<comment type="cofactor">
    <cofactor evidence="1 7 8">
        <name>FAD</name>
        <dbReference type="ChEBI" id="CHEBI:57692"/>
    </cofactor>
</comment>
<evidence type="ECO:0000256" key="6">
    <source>
        <dbReference type="ARBA" id="ARBA00023027"/>
    </source>
</evidence>
<organism evidence="10 11">
    <name type="scientific">Elysia crispata</name>
    <name type="common">lettuce slug</name>
    <dbReference type="NCBI Taxonomy" id="231223"/>
    <lineage>
        <taxon>Eukaryota</taxon>
        <taxon>Metazoa</taxon>
        <taxon>Spiralia</taxon>
        <taxon>Lophotrochozoa</taxon>
        <taxon>Mollusca</taxon>
        <taxon>Gastropoda</taxon>
        <taxon>Heterobranchia</taxon>
        <taxon>Euthyneura</taxon>
        <taxon>Panpulmonata</taxon>
        <taxon>Sacoglossa</taxon>
        <taxon>Placobranchoidea</taxon>
        <taxon>Plakobranchidae</taxon>
        <taxon>Elysia</taxon>
    </lineage>
</organism>
<feature type="binding site" evidence="7">
    <location>
        <position position="139"/>
    </location>
    <ligand>
        <name>FAD</name>
        <dbReference type="ChEBI" id="CHEBI:57692"/>
    </ligand>
</feature>
<comment type="catalytic activity">
    <reaction evidence="8">
        <text>2 Fe(III)-[cytochrome b5] + NADH = 2 Fe(II)-[cytochrome b5] + NAD(+) + H(+)</text>
        <dbReference type="Rhea" id="RHEA:46680"/>
        <dbReference type="Rhea" id="RHEA-COMP:10438"/>
        <dbReference type="Rhea" id="RHEA-COMP:10439"/>
        <dbReference type="ChEBI" id="CHEBI:15378"/>
        <dbReference type="ChEBI" id="CHEBI:29033"/>
        <dbReference type="ChEBI" id="CHEBI:29034"/>
        <dbReference type="ChEBI" id="CHEBI:57540"/>
        <dbReference type="ChEBI" id="CHEBI:57945"/>
        <dbReference type="EC" id="1.6.2.2"/>
    </reaction>
</comment>
<dbReference type="PROSITE" id="PS51384">
    <property type="entry name" value="FAD_FR"/>
    <property type="match status" value="1"/>
</dbReference>
<dbReference type="InterPro" id="IPR001709">
    <property type="entry name" value="Flavoprot_Pyr_Nucl_cyt_Rdtase"/>
</dbReference>
<feature type="binding site" evidence="7">
    <location>
        <position position="158"/>
    </location>
    <ligand>
        <name>FAD</name>
        <dbReference type="ChEBI" id="CHEBI:57692"/>
    </ligand>
</feature>
<comment type="similarity">
    <text evidence="2 8">Belongs to the flavoprotein pyridine nucleotide cytochrome reductase family.</text>
</comment>
<dbReference type="SUPFAM" id="SSF63380">
    <property type="entry name" value="Riboflavin synthase domain-like"/>
    <property type="match status" value="1"/>
</dbReference>
<dbReference type="EMBL" id="JAWDGP010007594">
    <property type="protein sequence ID" value="KAK3711951.1"/>
    <property type="molecule type" value="Genomic_DNA"/>
</dbReference>
<gene>
    <name evidence="10" type="ORF">RRG08_019368</name>
</gene>
<feature type="binding site" evidence="7">
    <location>
        <position position="141"/>
    </location>
    <ligand>
        <name>FAD</name>
        <dbReference type="ChEBI" id="CHEBI:57692"/>
    </ligand>
</feature>
<evidence type="ECO:0000256" key="7">
    <source>
        <dbReference type="PIRSR" id="PIRSR601834-1"/>
    </source>
</evidence>
<dbReference type="InterPro" id="IPR008333">
    <property type="entry name" value="Cbr1-like_FAD-bd_dom"/>
</dbReference>
<dbReference type="Proteomes" id="UP001283361">
    <property type="component" value="Unassembled WGS sequence"/>
</dbReference>
<evidence type="ECO:0000256" key="8">
    <source>
        <dbReference type="RuleBase" id="RU361226"/>
    </source>
</evidence>
<protein>
    <recommendedName>
        <fullName evidence="8">NADH-cytochrome b5 reductase</fullName>
        <ecNumber evidence="8">1.6.2.2</ecNumber>
    </recommendedName>
</protein>